<evidence type="ECO:0000256" key="1">
    <source>
        <dbReference type="SAM" id="MobiDB-lite"/>
    </source>
</evidence>
<dbReference type="PROSITE" id="PS51257">
    <property type="entry name" value="PROKAR_LIPOPROTEIN"/>
    <property type="match status" value="1"/>
</dbReference>
<dbReference type="Proteomes" id="UP000318081">
    <property type="component" value="Chromosome"/>
</dbReference>
<feature type="region of interest" description="Disordered" evidence="1">
    <location>
        <begin position="187"/>
        <end position="212"/>
    </location>
</feature>
<evidence type="ECO:0000313" key="2">
    <source>
        <dbReference type="EMBL" id="QDV81608.1"/>
    </source>
</evidence>
<reference evidence="2 3" key="1">
    <citation type="submission" date="2019-02" db="EMBL/GenBank/DDBJ databases">
        <title>Deep-cultivation of Planctomycetes and their phenomic and genomic characterization uncovers novel biology.</title>
        <authorList>
            <person name="Wiegand S."/>
            <person name="Jogler M."/>
            <person name="Boedeker C."/>
            <person name="Pinto D."/>
            <person name="Vollmers J."/>
            <person name="Rivas-Marin E."/>
            <person name="Kohn T."/>
            <person name="Peeters S.H."/>
            <person name="Heuer A."/>
            <person name="Rast P."/>
            <person name="Oberbeckmann S."/>
            <person name="Bunk B."/>
            <person name="Jeske O."/>
            <person name="Meyerdierks A."/>
            <person name="Storesund J.E."/>
            <person name="Kallscheuer N."/>
            <person name="Luecker S."/>
            <person name="Lage O.M."/>
            <person name="Pohl T."/>
            <person name="Merkel B.J."/>
            <person name="Hornburger P."/>
            <person name="Mueller R.-W."/>
            <person name="Bruemmer F."/>
            <person name="Labrenz M."/>
            <person name="Spormann A.M."/>
            <person name="Op den Camp H."/>
            <person name="Overmann J."/>
            <person name="Amann R."/>
            <person name="Jetten M.S.M."/>
            <person name="Mascher T."/>
            <person name="Medema M.H."/>
            <person name="Devos D.P."/>
            <person name="Kaster A.-K."/>
            <person name="Ovreas L."/>
            <person name="Rohde M."/>
            <person name="Galperin M.Y."/>
            <person name="Jogler C."/>
        </authorList>
    </citation>
    <scope>NUCLEOTIDE SEQUENCE [LARGE SCALE GENOMIC DNA]</scope>
    <source>
        <strain evidence="2 3">TBK1r</strain>
    </source>
</reference>
<organism evidence="2 3">
    <name type="scientific">Stieleria magnilauensis</name>
    <dbReference type="NCBI Taxonomy" id="2527963"/>
    <lineage>
        <taxon>Bacteria</taxon>
        <taxon>Pseudomonadati</taxon>
        <taxon>Planctomycetota</taxon>
        <taxon>Planctomycetia</taxon>
        <taxon>Pirellulales</taxon>
        <taxon>Pirellulaceae</taxon>
        <taxon>Stieleria</taxon>
    </lineage>
</organism>
<keyword evidence="3" id="KW-1185">Reference proteome</keyword>
<gene>
    <name evidence="2" type="ORF">TBK1r_05270</name>
</gene>
<accession>A0ABX5XHX9</accession>
<name>A0ABX5XHX9_9BACT</name>
<sequence>MILDQPRRANASRCFDCGLLLCTLVASSGCATVLSEKRYAVTIDNPAAPTFFSVHDRKNRVIQQGITPQQVTLDAKAFPFWPAKYSVVYSGREAATEKHEIKAGVDPWIAGNILLGGVAGLTVDGATGSMFKLPKTVKGNVPSQYAVTDLSAGASIAHAAIEPPSDEPSETASPMLASESEVIPASTTYSLNDTPVRTASTNGNDTPSTLAR</sequence>
<proteinExistence type="predicted"/>
<dbReference type="EMBL" id="CP036432">
    <property type="protein sequence ID" value="QDV81608.1"/>
    <property type="molecule type" value="Genomic_DNA"/>
</dbReference>
<protein>
    <submittedName>
        <fullName evidence="2">Uncharacterized protein</fullName>
    </submittedName>
</protein>
<evidence type="ECO:0000313" key="3">
    <source>
        <dbReference type="Proteomes" id="UP000318081"/>
    </source>
</evidence>